<gene>
    <name evidence="1" type="ORF">BV22DRAFT_933921</name>
</gene>
<evidence type="ECO:0000313" key="2">
    <source>
        <dbReference type="Proteomes" id="UP000790709"/>
    </source>
</evidence>
<sequence>MRKVHQQWSTDSGCGVVGVLVLGCGSWQVTSQRRPRRAGRSDHTRCGDCGECAGHDPAVPECQVQMPMLTKYSCLHHSSQSTSDSRHNQCNDGIACRNTNSDLSRSRPFRASALRTRLYSSPLSNTEVRHSQEPHS</sequence>
<protein>
    <submittedName>
        <fullName evidence="1">Uncharacterized protein</fullName>
    </submittedName>
</protein>
<organism evidence="1 2">
    <name type="scientific">Leucogyrophana mollusca</name>
    <dbReference type="NCBI Taxonomy" id="85980"/>
    <lineage>
        <taxon>Eukaryota</taxon>
        <taxon>Fungi</taxon>
        <taxon>Dikarya</taxon>
        <taxon>Basidiomycota</taxon>
        <taxon>Agaricomycotina</taxon>
        <taxon>Agaricomycetes</taxon>
        <taxon>Agaricomycetidae</taxon>
        <taxon>Boletales</taxon>
        <taxon>Boletales incertae sedis</taxon>
        <taxon>Leucogyrophana</taxon>
    </lineage>
</organism>
<accession>A0ACB8AVM7</accession>
<dbReference type="Proteomes" id="UP000790709">
    <property type="component" value="Unassembled WGS sequence"/>
</dbReference>
<keyword evidence="2" id="KW-1185">Reference proteome</keyword>
<proteinExistence type="predicted"/>
<comment type="caution">
    <text evidence="1">The sequence shown here is derived from an EMBL/GenBank/DDBJ whole genome shotgun (WGS) entry which is preliminary data.</text>
</comment>
<dbReference type="EMBL" id="MU267002">
    <property type="protein sequence ID" value="KAH7917586.1"/>
    <property type="molecule type" value="Genomic_DNA"/>
</dbReference>
<evidence type="ECO:0000313" key="1">
    <source>
        <dbReference type="EMBL" id="KAH7917586.1"/>
    </source>
</evidence>
<name>A0ACB8AVM7_9AGAM</name>
<reference evidence="1" key="1">
    <citation type="journal article" date="2021" name="New Phytol.">
        <title>Evolutionary innovations through gain and loss of genes in the ectomycorrhizal Boletales.</title>
        <authorList>
            <person name="Wu G."/>
            <person name="Miyauchi S."/>
            <person name="Morin E."/>
            <person name="Kuo A."/>
            <person name="Drula E."/>
            <person name="Varga T."/>
            <person name="Kohler A."/>
            <person name="Feng B."/>
            <person name="Cao Y."/>
            <person name="Lipzen A."/>
            <person name="Daum C."/>
            <person name="Hundley H."/>
            <person name="Pangilinan J."/>
            <person name="Johnson J."/>
            <person name="Barry K."/>
            <person name="LaButti K."/>
            <person name="Ng V."/>
            <person name="Ahrendt S."/>
            <person name="Min B."/>
            <person name="Choi I.G."/>
            <person name="Park H."/>
            <person name="Plett J.M."/>
            <person name="Magnuson J."/>
            <person name="Spatafora J.W."/>
            <person name="Nagy L.G."/>
            <person name="Henrissat B."/>
            <person name="Grigoriev I.V."/>
            <person name="Yang Z.L."/>
            <person name="Xu J."/>
            <person name="Martin F.M."/>
        </authorList>
    </citation>
    <scope>NUCLEOTIDE SEQUENCE</scope>
    <source>
        <strain evidence="1">KUC20120723A-06</strain>
    </source>
</reference>